<proteinExistence type="predicted"/>
<dbReference type="EMBL" id="BDCO01000002">
    <property type="protein sequence ID" value="GAT32982.1"/>
    <property type="molecule type" value="Genomic_DNA"/>
</dbReference>
<accession>A0A146G6G8</accession>
<keyword evidence="2" id="KW-1185">Reference proteome</keyword>
<gene>
    <name evidence="1" type="ORF">TSACC_21386</name>
</gene>
<dbReference type="SUPFAM" id="SSF51905">
    <property type="entry name" value="FAD/NAD(P)-binding domain"/>
    <property type="match status" value="1"/>
</dbReference>
<sequence>MDVDVAILGAGLAAGAAIEPLRAAGLTLAVLDKSRGVGGRTATRRIAGIPVDHGAQFFTVRSADFAETVRRWISEGTCFEWCSGFHRFEDGAVSSPRDDEIHSRYACPRGMTSLAKDCFRSVNVLHDHLVTSIRMDANDFLTECENGQIIRSKAILSTLPFPQGQKLLGSFFDEPNRFALEFIRVDPCLAAIVELKGASPEWKGIQTSQDDVLTWLGADFSKRTPAPLRRFVVLHGSSAFSQEHLEGDLSAAGRLMLEHAGRICPTLREADLVQVHRWRYAKVSQPLSDIPYWRFLNSAPLYMAGDAFGRGNVESAWLSGATAGVQLARELQSAGAVRLGTTRRGSDSPSTQ</sequence>
<reference evidence="2" key="1">
    <citation type="journal article" date="2017" name="Genome Announc.">
        <title>Draft Genome Sequence of Terrimicrobium sacchariphilum NM-5T, a Facultative Anaerobic Soil Bacterium of the Class Spartobacteria.</title>
        <authorList>
            <person name="Qiu Y.L."/>
            <person name="Tourlousse D.M."/>
            <person name="Matsuura N."/>
            <person name="Ohashi A."/>
            <person name="Sekiguchi Y."/>
        </authorList>
    </citation>
    <scope>NUCLEOTIDE SEQUENCE [LARGE SCALE GENOMIC DNA]</scope>
    <source>
        <strain evidence="2">NM-5</strain>
    </source>
</reference>
<dbReference type="Pfam" id="PF13450">
    <property type="entry name" value="NAD_binding_8"/>
    <property type="match status" value="1"/>
</dbReference>
<organism evidence="1 2">
    <name type="scientific">Terrimicrobium sacchariphilum</name>
    <dbReference type="NCBI Taxonomy" id="690879"/>
    <lineage>
        <taxon>Bacteria</taxon>
        <taxon>Pseudomonadati</taxon>
        <taxon>Verrucomicrobiota</taxon>
        <taxon>Terrimicrobiia</taxon>
        <taxon>Terrimicrobiales</taxon>
        <taxon>Terrimicrobiaceae</taxon>
        <taxon>Terrimicrobium</taxon>
    </lineage>
</organism>
<evidence type="ECO:0000313" key="1">
    <source>
        <dbReference type="EMBL" id="GAT32982.1"/>
    </source>
</evidence>
<evidence type="ECO:0000313" key="2">
    <source>
        <dbReference type="Proteomes" id="UP000076023"/>
    </source>
</evidence>
<evidence type="ECO:0008006" key="3">
    <source>
        <dbReference type="Google" id="ProtNLM"/>
    </source>
</evidence>
<comment type="caution">
    <text evidence="1">The sequence shown here is derived from an EMBL/GenBank/DDBJ whole genome shotgun (WGS) entry which is preliminary data.</text>
</comment>
<dbReference type="Proteomes" id="UP000076023">
    <property type="component" value="Unassembled WGS sequence"/>
</dbReference>
<dbReference type="Gene3D" id="3.90.660.10">
    <property type="match status" value="1"/>
</dbReference>
<dbReference type="AlphaFoldDB" id="A0A146G6G8"/>
<dbReference type="Gene3D" id="3.50.50.60">
    <property type="entry name" value="FAD/NAD(P)-binding domain"/>
    <property type="match status" value="1"/>
</dbReference>
<name>A0A146G6G8_TERSA</name>
<protein>
    <recommendedName>
        <fullName evidence="3">Amine oxidase domain-containing protein</fullName>
    </recommendedName>
</protein>
<dbReference type="InParanoid" id="A0A146G6G8"/>
<dbReference type="InterPro" id="IPR036188">
    <property type="entry name" value="FAD/NAD-bd_sf"/>
</dbReference>
<dbReference type="PANTHER" id="PTHR16128">
    <property type="entry name" value="FAD/NAD(P)-BINDING OXIDOREDUCTASE FAMILY PROTEIN"/>
    <property type="match status" value="1"/>
</dbReference>
<dbReference type="PANTHER" id="PTHR16128:SF5">
    <property type="entry name" value="FAD_NAD(P)-BINDING OXIDOREDUCTASE FAMILY PROTEIN"/>
    <property type="match status" value="1"/>
</dbReference>
<dbReference type="STRING" id="690879.TSACC_21386"/>